<sequence length="731" mass="78251">MEPVPVHGGAADDVKTETTSADSGSGLTEQQPHENTADENIKKLPVEEEVIHSESQPQVKSEESSVPIQNAKTDSSLESSTQHSSAAGESESNQSSRPPLNPSNSSSMSISAMLGGAGSQSQSADSNKPDDASSSIKNIVSPSSSSAPLSTEGQNNSFPSASTSIPAPSPFTAPSASEIDNSVPSQPASSAAGTVPDIISRPETDPAATSSATTTGFSTPAMEPASESASGPNAPVSQQESVQVLTGSSSTSTATVGAISNPSSAGTESNPPISQSEPLYSSHLPSSQLSTSEPERPRPSSFLTQFKGGSPTFQLPPVQFDPALDRRKQNLTGPESAPVRAEDAVAKLKKPGFEQEQALSQQEQLEQQQHALQQGQFSSQNAIPPTTVEGEHQSQLPPPPPPSQLPPQSTLHNHQHPDNGVPVANHLHHHHHHHHRHHHHHHHHEDGDSHEASPGAPEPFVFPGNASSVTPTANNGFHLQPLVDGNGLSVSLKRPAETGDEYPPLTVRSQIIVDNSDVLEAITKFPRHILGAVIYEPQSKNSSHVLLPRYDDKINSVIQIRIPRRFLNHQTNLAIPERRLWGTDIYTDDSDIVAALYHNGHLKLPDPLVTTVVDESISPLTDCIASIRILPRLERYQGSYRYGFNSRTWLASHDGVSFMIESVDFVPCGQAEASASLKKQRVSDWNQLRKLSKSNNPEFKLSAALSEKIRRETKPVDTISSTDSPDASKTA</sequence>
<feature type="compositionally biased region" description="Low complexity" evidence="1">
    <location>
        <begin position="205"/>
        <end position="221"/>
    </location>
</feature>
<evidence type="ECO:0000313" key="3">
    <source>
        <dbReference type="Proteomes" id="UP000189580"/>
    </source>
</evidence>
<dbReference type="GeneID" id="30037823"/>
<dbReference type="OrthoDB" id="3596986at2759"/>
<feature type="compositionally biased region" description="Polar residues" evidence="1">
    <location>
        <begin position="465"/>
        <end position="477"/>
    </location>
</feature>
<feature type="compositionally biased region" description="Polar residues" evidence="1">
    <location>
        <begin position="260"/>
        <end position="278"/>
    </location>
</feature>
<dbReference type="RefSeq" id="XP_018734977.1">
    <property type="nucleotide sequence ID" value="XM_018882716.1"/>
</dbReference>
<accession>A0A167D590</accession>
<feature type="compositionally biased region" description="Low complexity" evidence="1">
    <location>
        <begin position="92"/>
        <end position="111"/>
    </location>
</feature>
<dbReference type="Pfam" id="PF08642">
    <property type="entry name" value="Rxt3"/>
    <property type="match status" value="1"/>
</dbReference>
<evidence type="ECO:0000256" key="1">
    <source>
        <dbReference type="SAM" id="MobiDB-lite"/>
    </source>
</evidence>
<feature type="region of interest" description="Disordered" evidence="1">
    <location>
        <begin position="1"/>
        <end position="480"/>
    </location>
</feature>
<dbReference type="InterPro" id="IPR036609">
    <property type="entry name" value="LCCL_sf"/>
</dbReference>
<feature type="compositionally biased region" description="Low complexity" evidence="1">
    <location>
        <begin position="279"/>
        <end position="292"/>
    </location>
</feature>
<feature type="compositionally biased region" description="Polar residues" evidence="1">
    <location>
        <begin position="17"/>
        <end position="30"/>
    </location>
</feature>
<feature type="compositionally biased region" description="Polar residues" evidence="1">
    <location>
        <begin position="53"/>
        <end position="91"/>
    </location>
</feature>
<dbReference type="Gene3D" id="2.170.130.20">
    <property type="entry name" value="LCCL-like domain"/>
    <property type="match status" value="1"/>
</dbReference>
<evidence type="ECO:0000313" key="2">
    <source>
        <dbReference type="EMBL" id="ANB12500.1"/>
    </source>
</evidence>
<feature type="compositionally biased region" description="Basic residues" evidence="1">
    <location>
        <begin position="426"/>
        <end position="443"/>
    </location>
</feature>
<feature type="compositionally biased region" description="Polar residues" evidence="1">
    <location>
        <begin position="227"/>
        <end position="245"/>
    </location>
</feature>
<dbReference type="InterPro" id="IPR013951">
    <property type="entry name" value="Rxt3"/>
</dbReference>
<organism evidence="2 3">
    <name type="scientific">Sugiyamaella lignohabitans</name>
    <dbReference type="NCBI Taxonomy" id="796027"/>
    <lineage>
        <taxon>Eukaryota</taxon>
        <taxon>Fungi</taxon>
        <taxon>Dikarya</taxon>
        <taxon>Ascomycota</taxon>
        <taxon>Saccharomycotina</taxon>
        <taxon>Dipodascomycetes</taxon>
        <taxon>Dipodascales</taxon>
        <taxon>Trichomonascaceae</taxon>
        <taxon>Sugiyamaella</taxon>
    </lineage>
</organism>
<dbReference type="Proteomes" id="UP000189580">
    <property type="component" value="Chromosome a"/>
</dbReference>
<dbReference type="AlphaFoldDB" id="A0A167D590"/>
<feature type="compositionally biased region" description="Pro residues" evidence="1">
    <location>
        <begin position="396"/>
        <end position="405"/>
    </location>
</feature>
<feature type="compositionally biased region" description="Basic and acidic residues" evidence="1">
    <location>
        <begin position="31"/>
        <end position="52"/>
    </location>
</feature>
<gene>
    <name evidence="2" type="ORF">AWJ20_756</name>
</gene>
<proteinExistence type="predicted"/>
<protein>
    <submittedName>
        <fullName evidence="2">Transcriptional regulatory protein RXT3</fullName>
    </submittedName>
</protein>
<feature type="compositionally biased region" description="Low complexity" evidence="1">
    <location>
        <begin position="355"/>
        <end position="380"/>
    </location>
</feature>
<feature type="compositionally biased region" description="Polar residues" evidence="1">
    <location>
        <begin position="178"/>
        <end position="192"/>
    </location>
</feature>
<reference evidence="2 3" key="1">
    <citation type="submission" date="2016-02" db="EMBL/GenBank/DDBJ databases">
        <title>Complete genome sequence and transcriptome regulation of the pentose utilising yeast Sugiyamaella lignohabitans.</title>
        <authorList>
            <person name="Bellasio M."/>
            <person name="Peymann A."/>
            <person name="Valli M."/>
            <person name="Sipitzky M."/>
            <person name="Graf A."/>
            <person name="Sauer M."/>
            <person name="Marx H."/>
            <person name="Mattanovich D."/>
        </authorList>
    </citation>
    <scope>NUCLEOTIDE SEQUENCE [LARGE SCALE GENOMIC DNA]</scope>
    <source>
        <strain evidence="2 3">CBS 10342</strain>
    </source>
</reference>
<feature type="compositionally biased region" description="Low complexity" evidence="1">
    <location>
        <begin position="246"/>
        <end position="258"/>
    </location>
</feature>
<name>A0A167D590_9ASCO</name>
<dbReference type="KEGG" id="slb:AWJ20_756"/>
<keyword evidence="3" id="KW-1185">Reference proteome</keyword>
<dbReference type="EMBL" id="CP014501">
    <property type="protein sequence ID" value="ANB12500.1"/>
    <property type="molecule type" value="Genomic_DNA"/>
</dbReference>
<feature type="compositionally biased region" description="Polar residues" evidence="1">
    <location>
        <begin position="718"/>
        <end position="731"/>
    </location>
</feature>
<feature type="compositionally biased region" description="Low complexity" evidence="1">
    <location>
        <begin position="157"/>
        <end position="177"/>
    </location>
</feature>
<feature type="region of interest" description="Disordered" evidence="1">
    <location>
        <begin position="711"/>
        <end position="731"/>
    </location>
</feature>
<feature type="compositionally biased region" description="Low complexity" evidence="1">
    <location>
        <begin position="132"/>
        <end position="150"/>
    </location>
</feature>